<evidence type="ECO:0000256" key="4">
    <source>
        <dbReference type="ARBA" id="ARBA00023163"/>
    </source>
</evidence>
<keyword evidence="3" id="KW-0238">DNA-binding</keyword>
<evidence type="ECO:0000313" key="7">
    <source>
        <dbReference type="Proteomes" id="UP000001317"/>
    </source>
</evidence>
<comment type="similarity">
    <text evidence="1">Belongs to the LysR transcriptional regulatory family.</text>
</comment>
<dbReference type="InterPro" id="IPR000847">
    <property type="entry name" value="LysR_HTH_N"/>
</dbReference>
<dbReference type="KEGG" id="shl:Shal_0618"/>
<accession>B0TS58</accession>
<dbReference type="GO" id="GO:0006351">
    <property type="term" value="P:DNA-templated transcription"/>
    <property type="evidence" value="ECO:0007669"/>
    <property type="project" value="TreeGrafter"/>
</dbReference>
<dbReference type="InterPro" id="IPR036388">
    <property type="entry name" value="WH-like_DNA-bd_sf"/>
</dbReference>
<feature type="domain" description="HTH lysR-type" evidence="5">
    <location>
        <begin position="5"/>
        <end position="62"/>
    </location>
</feature>
<keyword evidence="7" id="KW-1185">Reference proteome</keyword>
<dbReference type="SUPFAM" id="SSF46785">
    <property type="entry name" value="Winged helix' DNA-binding domain"/>
    <property type="match status" value="1"/>
</dbReference>
<dbReference type="FunFam" id="1.10.10.10:FF:000001">
    <property type="entry name" value="LysR family transcriptional regulator"/>
    <property type="match status" value="1"/>
</dbReference>
<dbReference type="RefSeq" id="WP_012275747.1">
    <property type="nucleotide sequence ID" value="NC_010334.1"/>
</dbReference>
<evidence type="ECO:0000256" key="1">
    <source>
        <dbReference type="ARBA" id="ARBA00009437"/>
    </source>
</evidence>
<dbReference type="CDD" id="cd08422">
    <property type="entry name" value="PBP2_CrgA_like"/>
    <property type="match status" value="1"/>
</dbReference>
<dbReference type="Pfam" id="PF03466">
    <property type="entry name" value="LysR_substrate"/>
    <property type="match status" value="1"/>
</dbReference>
<dbReference type="PROSITE" id="PS50931">
    <property type="entry name" value="HTH_LYSR"/>
    <property type="match status" value="1"/>
</dbReference>
<keyword evidence="4" id="KW-0804">Transcription</keyword>
<dbReference type="PANTHER" id="PTHR30537">
    <property type="entry name" value="HTH-TYPE TRANSCRIPTIONAL REGULATOR"/>
    <property type="match status" value="1"/>
</dbReference>
<dbReference type="GO" id="GO:0003700">
    <property type="term" value="F:DNA-binding transcription factor activity"/>
    <property type="evidence" value="ECO:0007669"/>
    <property type="project" value="InterPro"/>
</dbReference>
<dbReference type="SUPFAM" id="SSF53850">
    <property type="entry name" value="Periplasmic binding protein-like II"/>
    <property type="match status" value="1"/>
</dbReference>
<dbReference type="AlphaFoldDB" id="B0TS58"/>
<dbReference type="eggNOG" id="COG0583">
    <property type="taxonomic scope" value="Bacteria"/>
</dbReference>
<dbReference type="STRING" id="458817.Shal_0618"/>
<reference evidence="6" key="1">
    <citation type="submission" date="2008-01" db="EMBL/GenBank/DDBJ databases">
        <title>Complete sequence of Shewanella halifaxensis HAW-EB4.</title>
        <authorList>
            <consortium name="US DOE Joint Genome Institute"/>
            <person name="Copeland A."/>
            <person name="Lucas S."/>
            <person name="Lapidus A."/>
            <person name="Glavina del Rio T."/>
            <person name="Dalin E."/>
            <person name="Tice H."/>
            <person name="Bruce D."/>
            <person name="Goodwin L."/>
            <person name="Pitluck S."/>
            <person name="Sims D."/>
            <person name="Brettin T."/>
            <person name="Detter J.C."/>
            <person name="Han C."/>
            <person name="Kuske C.R."/>
            <person name="Schmutz J."/>
            <person name="Larimer F."/>
            <person name="Land M."/>
            <person name="Hauser L."/>
            <person name="Kyrpides N."/>
            <person name="Kim E."/>
            <person name="Zhao J.-S."/>
            <person name="Richardson P."/>
        </authorList>
    </citation>
    <scope>NUCLEOTIDE SEQUENCE [LARGE SCALE GENOMIC DNA]</scope>
    <source>
        <strain evidence="6">HAW-EB4</strain>
    </source>
</reference>
<dbReference type="OrthoDB" id="9786526at2"/>
<dbReference type="PANTHER" id="PTHR30537:SF5">
    <property type="entry name" value="HTH-TYPE TRANSCRIPTIONAL ACTIVATOR TTDR-RELATED"/>
    <property type="match status" value="1"/>
</dbReference>
<name>B0TS58_SHEHH</name>
<dbReference type="InterPro" id="IPR058163">
    <property type="entry name" value="LysR-type_TF_proteobact-type"/>
</dbReference>
<evidence type="ECO:0000256" key="2">
    <source>
        <dbReference type="ARBA" id="ARBA00023015"/>
    </source>
</evidence>
<dbReference type="Pfam" id="PF00126">
    <property type="entry name" value="HTH_1"/>
    <property type="match status" value="1"/>
</dbReference>
<proteinExistence type="inferred from homology"/>
<dbReference type="Gene3D" id="3.40.190.290">
    <property type="match status" value="1"/>
</dbReference>
<protein>
    <submittedName>
        <fullName evidence="6">Transcriptional regulator, LysR family</fullName>
    </submittedName>
</protein>
<sequence length="304" mass="34562">MYQDLNLADVRAFTVIAEKGSFTIAAEKLGCSRSHLSKQLTQLERYLGVTLITRTTRAQRLTEQGRFFYERCQHALDIMEQAVAKTVDDAHNLQGKININCVGGYIGEEIVNQLVNDFMTLHPNIQVHLDFSSQRVDLVLDEFDLVFRMGELEDSGLVARKLMDIANCTLASPRYIAKHGRPEHPKELKHHACVTGSVHHWSYHRRSNKSHKTEVTITGALLCKNGRVMKSSALAGNGIVRLPEIYCSAELNAGTLVHLFDDWAISDTPLYLLYNRDQFQPARLRQFIEFTIQNFMKYVELPNA</sequence>
<dbReference type="InterPro" id="IPR005119">
    <property type="entry name" value="LysR_subst-bd"/>
</dbReference>
<dbReference type="HOGENOM" id="CLU_039613_16_2_6"/>
<gene>
    <name evidence="6" type="ordered locus">Shal_0618</name>
</gene>
<dbReference type="EMBL" id="CP000931">
    <property type="protein sequence ID" value="ABZ75193.1"/>
    <property type="molecule type" value="Genomic_DNA"/>
</dbReference>
<evidence type="ECO:0000259" key="5">
    <source>
        <dbReference type="PROSITE" id="PS50931"/>
    </source>
</evidence>
<dbReference type="Proteomes" id="UP000001317">
    <property type="component" value="Chromosome"/>
</dbReference>
<dbReference type="GO" id="GO:0043565">
    <property type="term" value="F:sequence-specific DNA binding"/>
    <property type="evidence" value="ECO:0007669"/>
    <property type="project" value="TreeGrafter"/>
</dbReference>
<dbReference type="Gene3D" id="1.10.10.10">
    <property type="entry name" value="Winged helix-like DNA-binding domain superfamily/Winged helix DNA-binding domain"/>
    <property type="match status" value="1"/>
</dbReference>
<dbReference type="InterPro" id="IPR036390">
    <property type="entry name" value="WH_DNA-bd_sf"/>
</dbReference>
<keyword evidence="2" id="KW-0805">Transcription regulation</keyword>
<evidence type="ECO:0000313" key="6">
    <source>
        <dbReference type="EMBL" id="ABZ75193.1"/>
    </source>
</evidence>
<evidence type="ECO:0000256" key="3">
    <source>
        <dbReference type="ARBA" id="ARBA00023125"/>
    </source>
</evidence>
<organism evidence="6 7">
    <name type="scientific">Shewanella halifaxensis (strain HAW-EB4)</name>
    <dbReference type="NCBI Taxonomy" id="458817"/>
    <lineage>
        <taxon>Bacteria</taxon>
        <taxon>Pseudomonadati</taxon>
        <taxon>Pseudomonadota</taxon>
        <taxon>Gammaproteobacteria</taxon>
        <taxon>Alteromonadales</taxon>
        <taxon>Shewanellaceae</taxon>
        <taxon>Shewanella</taxon>
    </lineage>
</organism>